<dbReference type="GO" id="GO:0050897">
    <property type="term" value="F:cobalt ion binding"/>
    <property type="evidence" value="ECO:0007669"/>
    <property type="project" value="TreeGrafter"/>
</dbReference>
<feature type="transmembrane region" description="Helical" evidence="5">
    <location>
        <begin position="459"/>
        <end position="479"/>
    </location>
</feature>
<dbReference type="Proteomes" id="UP000030676">
    <property type="component" value="Unassembled WGS sequence"/>
</dbReference>
<dbReference type="HOGENOM" id="CLU_490046_0_0_1"/>
<dbReference type="AlphaFoldDB" id="X0GK46"/>
<evidence type="ECO:0000313" key="6">
    <source>
        <dbReference type="EMBL" id="EXL64007.1"/>
    </source>
</evidence>
<name>X0GK46_FUSOX</name>
<keyword evidence="3 5" id="KW-1133">Transmembrane helix</keyword>
<evidence type="ECO:0000256" key="2">
    <source>
        <dbReference type="ARBA" id="ARBA00022692"/>
    </source>
</evidence>
<dbReference type="Gene3D" id="1.20.58.340">
    <property type="entry name" value="Magnesium transport protein CorA, transmembrane region"/>
    <property type="match status" value="1"/>
</dbReference>
<evidence type="ECO:0008006" key="7">
    <source>
        <dbReference type="Google" id="ProtNLM"/>
    </source>
</evidence>
<dbReference type="SUPFAM" id="SSF144083">
    <property type="entry name" value="Magnesium transport protein CorA, transmembrane region"/>
    <property type="match status" value="1"/>
</dbReference>
<reference evidence="6" key="1">
    <citation type="submission" date="2011-11" db="EMBL/GenBank/DDBJ databases">
        <title>The Genome Sequence of Fusarium oxysporum PHW808.</title>
        <authorList>
            <consortium name="The Broad Institute Genome Sequencing Platform"/>
            <person name="Ma L.-J."/>
            <person name="Gale L.R."/>
            <person name="Schwartz D.C."/>
            <person name="Zhou S."/>
            <person name="Corby-Kistler H."/>
            <person name="Young S.K."/>
            <person name="Zeng Q."/>
            <person name="Gargeya S."/>
            <person name="Fitzgerald M."/>
            <person name="Haas B."/>
            <person name="Abouelleil A."/>
            <person name="Alvarado L."/>
            <person name="Arachchi H.M."/>
            <person name="Berlin A."/>
            <person name="Brown A."/>
            <person name="Chapman S.B."/>
            <person name="Chen Z."/>
            <person name="Dunbar C."/>
            <person name="Freedman E."/>
            <person name="Gearin G."/>
            <person name="Goldberg J."/>
            <person name="Griggs A."/>
            <person name="Gujja S."/>
            <person name="Heiman D."/>
            <person name="Howarth C."/>
            <person name="Larson L."/>
            <person name="Lui A."/>
            <person name="MacDonald P.J.P."/>
            <person name="Montmayeur A."/>
            <person name="Murphy C."/>
            <person name="Neiman D."/>
            <person name="Pearson M."/>
            <person name="Priest M."/>
            <person name="Roberts A."/>
            <person name="Saif S."/>
            <person name="Shea T."/>
            <person name="Shenoy N."/>
            <person name="Sisk P."/>
            <person name="Stolte C."/>
            <person name="Sykes S."/>
            <person name="Wortman J."/>
            <person name="Nusbaum C."/>
            <person name="Birren B."/>
        </authorList>
    </citation>
    <scope>NUCLEOTIDE SEQUENCE [LARGE SCALE GENOMIC DNA]</scope>
    <source>
        <strain evidence="6">54008</strain>
    </source>
</reference>
<dbReference type="GO" id="GO:0015087">
    <property type="term" value="F:cobalt ion transmembrane transporter activity"/>
    <property type="evidence" value="ECO:0007669"/>
    <property type="project" value="TreeGrafter"/>
</dbReference>
<dbReference type="InterPro" id="IPR002523">
    <property type="entry name" value="MgTranspt_CorA/ZnTranspt_ZntB"/>
</dbReference>
<feature type="transmembrane region" description="Helical" evidence="5">
    <location>
        <begin position="384"/>
        <end position="403"/>
    </location>
</feature>
<dbReference type="InterPro" id="IPR045863">
    <property type="entry name" value="CorA_TM1_TM2"/>
</dbReference>
<evidence type="ECO:0000256" key="5">
    <source>
        <dbReference type="SAM" id="Phobius"/>
    </source>
</evidence>
<keyword evidence="2 5" id="KW-0812">Transmembrane</keyword>
<comment type="subcellular location">
    <subcellularLocation>
        <location evidence="1">Cell membrane</location>
        <topology evidence="1">Multi-pass membrane protein</topology>
    </subcellularLocation>
</comment>
<evidence type="ECO:0000256" key="1">
    <source>
        <dbReference type="ARBA" id="ARBA00004651"/>
    </source>
</evidence>
<feature type="transmembrane region" description="Helical" evidence="5">
    <location>
        <begin position="415"/>
        <end position="439"/>
    </location>
</feature>
<protein>
    <recommendedName>
        <fullName evidence="7">Magnesium transport protein CorA</fullName>
    </recommendedName>
</protein>
<keyword evidence="4 5" id="KW-0472">Membrane</keyword>
<dbReference type="PANTHER" id="PTHR46494:SF1">
    <property type="entry name" value="CORA FAMILY METAL ION TRANSPORTER (EUROFUNG)"/>
    <property type="match status" value="1"/>
</dbReference>
<dbReference type="PANTHER" id="PTHR46494">
    <property type="entry name" value="CORA FAMILY METAL ION TRANSPORTER (EUROFUNG)"/>
    <property type="match status" value="1"/>
</dbReference>
<dbReference type="GO" id="GO:0005886">
    <property type="term" value="C:plasma membrane"/>
    <property type="evidence" value="ECO:0007669"/>
    <property type="project" value="UniProtKB-SubCell"/>
</dbReference>
<evidence type="ECO:0000256" key="3">
    <source>
        <dbReference type="ARBA" id="ARBA00022989"/>
    </source>
</evidence>
<evidence type="ECO:0000256" key="4">
    <source>
        <dbReference type="ARBA" id="ARBA00023136"/>
    </source>
</evidence>
<gene>
    <name evidence="6" type="ORF">FOPG_19723</name>
</gene>
<accession>X0GK46</accession>
<organism evidence="6">
    <name type="scientific">Fusarium oxysporum f. sp. conglutinans race 2 54008</name>
    <dbReference type="NCBI Taxonomy" id="1089457"/>
    <lineage>
        <taxon>Eukaryota</taxon>
        <taxon>Fungi</taxon>
        <taxon>Dikarya</taxon>
        <taxon>Ascomycota</taxon>
        <taxon>Pezizomycotina</taxon>
        <taxon>Sordariomycetes</taxon>
        <taxon>Hypocreomycetidae</taxon>
        <taxon>Hypocreales</taxon>
        <taxon>Nectriaceae</taxon>
        <taxon>Fusarium</taxon>
        <taxon>Fusarium oxysporum species complex</taxon>
    </lineage>
</organism>
<dbReference type="Pfam" id="PF01544">
    <property type="entry name" value="CorA"/>
    <property type="match status" value="1"/>
</dbReference>
<proteinExistence type="predicted"/>
<dbReference type="GO" id="GO:0015095">
    <property type="term" value="F:magnesium ion transmembrane transporter activity"/>
    <property type="evidence" value="ECO:0007669"/>
    <property type="project" value="TreeGrafter"/>
</dbReference>
<dbReference type="OrthoDB" id="3231000at2759"/>
<dbReference type="GO" id="GO:0000287">
    <property type="term" value="F:magnesium ion binding"/>
    <property type="evidence" value="ECO:0007669"/>
    <property type="project" value="TreeGrafter"/>
</dbReference>
<reference evidence="6" key="2">
    <citation type="submission" date="2014-03" db="EMBL/GenBank/DDBJ databases">
        <title>The Genome Annotation of Fusarium oxysporum PHW808.</title>
        <authorList>
            <consortium name="The Broad Institute Genomics Platform"/>
            <person name="Ma L.-J."/>
            <person name="Corby-Kistler H."/>
            <person name="Broz K."/>
            <person name="Gale L.R."/>
            <person name="Jonkers W."/>
            <person name="O'Donnell K."/>
            <person name="Ploetz R."/>
            <person name="Steinberg C."/>
            <person name="Schwartz D.C."/>
            <person name="VanEtten H."/>
            <person name="Zhou S."/>
            <person name="Young S.K."/>
            <person name="Zeng Q."/>
            <person name="Gargeya S."/>
            <person name="Fitzgerald M."/>
            <person name="Abouelleil A."/>
            <person name="Alvarado L."/>
            <person name="Chapman S.B."/>
            <person name="Gainer-Dewar J."/>
            <person name="Goldberg J."/>
            <person name="Griggs A."/>
            <person name="Gujja S."/>
            <person name="Hansen M."/>
            <person name="Howarth C."/>
            <person name="Imamovic A."/>
            <person name="Ireland A."/>
            <person name="Larimer J."/>
            <person name="McCowan C."/>
            <person name="Murphy C."/>
            <person name="Pearson M."/>
            <person name="Poon T.W."/>
            <person name="Priest M."/>
            <person name="Roberts A."/>
            <person name="Saif S."/>
            <person name="Shea T."/>
            <person name="Sykes S."/>
            <person name="Wortman J."/>
            <person name="Nusbaum C."/>
            <person name="Birren B."/>
        </authorList>
    </citation>
    <scope>NUCLEOTIDE SEQUENCE</scope>
    <source>
        <strain evidence="6">54008</strain>
    </source>
</reference>
<dbReference type="EMBL" id="KK034465">
    <property type="protein sequence ID" value="EXL64007.1"/>
    <property type="molecule type" value="Genomic_DNA"/>
</dbReference>
<sequence length="556" mass="64032">MDHLYVVHVDLQCSGFEPCEHLGSILPQWPEFRDLYEFLSSPAQTDSQNCKALIIDQLDNGQIDPRRFGTDSFRLRAKLSQRLPRIRTRIVILQYAEAKSVSRELVDIISTKYSLSPLLLCRHFLDKESTASSYHPLSSETQALEFGFYQFLHASVLILPSDDLGESGSPDSARNWTVLILLRSPFNGCKSSAFELESLSRDSESRLSNSIPFSADISERYITCLQRPTGTEETLRTPLELIQPLCKIIALEIKHHFYTSSQRWEYDDVISLLDVPEAATRLKGLDYDFRANLFRISMDMDITALRETISTITHPGGSCLSAPMVVELESKILWQRLRHDLQCLHEETARNKERFEAYEARCLNRFNLTAAIESLEQSRSIGRLTTLAFIFIPLSFMTSFFGMNVAEFGTGDIHLSLFVVSTVAVLAIITFVWLLSGWIEHYLTTVSSNFYGLRLRLPVLRKLASISPMATFWLVCFAISHSPRMFQTYLLDTGVWGVLGLGVEWDQPRFDEEENLRRWQSTISPFWQRRAMAIIEMTKTRGWHRKSWVQRWRVRR</sequence>